<evidence type="ECO:0000256" key="2">
    <source>
        <dbReference type="SAM" id="Phobius"/>
    </source>
</evidence>
<keyword evidence="2" id="KW-1133">Transmembrane helix</keyword>
<feature type="transmembrane region" description="Helical" evidence="2">
    <location>
        <begin position="371"/>
        <end position="394"/>
    </location>
</feature>
<keyword evidence="2" id="KW-0472">Membrane</keyword>
<comment type="caution">
    <text evidence="4">The sequence shown here is derived from an EMBL/GenBank/DDBJ whole genome shotgun (WGS) entry which is preliminary data.</text>
</comment>
<evidence type="ECO:0000313" key="4">
    <source>
        <dbReference type="EMBL" id="ROV98398.1"/>
    </source>
</evidence>
<feature type="transmembrane region" description="Helical" evidence="2">
    <location>
        <begin position="339"/>
        <end position="359"/>
    </location>
</feature>
<gene>
    <name evidence="4" type="ORF">VMCG_07145</name>
</gene>
<feature type="transmembrane region" description="Helical" evidence="2">
    <location>
        <begin position="112"/>
        <end position="130"/>
    </location>
</feature>
<dbReference type="SUPFAM" id="SSF69848">
    <property type="entry name" value="LCCL domain"/>
    <property type="match status" value="1"/>
</dbReference>
<protein>
    <recommendedName>
        <fullName evidence="3">LCCL domain-containing protein</fullName>
    </recommendedName>
</protein>
<evidence type="ECO:0000259" key="3">
    <source>
        <dbReference type="PROSITE" id="PS50820"/>
    </source>
</evidence>
<dbReference type="PANTHER" id="PTHR31331:SF1">
    <property type="entry name" value="CYSTEINE RICH SECRETORY PROTEIN LCCL DOMAIN CONTAINING 2"/>
    <property type="match status" value="1"/>
</dbReference>
<reference evidence="4 5" key="1">
    <citation type="submission" date="2015-09" db="EMBL/GenBank/DDBJ databases">
        <title>Host preference determinants of Valsa canker pathogens revealed by comparative genomics.</title>
        <authorList>
            <person name="Yin Z."/>
            <person name="Huang L."/>
        </authorList>
    </citation>
    <scope>NUCLEOTIDE SEQUENCE [LARGE SCALE GENOMIC DNA]</scope>
    <source>
        <strain evidence="4 5">03-1</strain>
    </source>
</reference>
<evidence type="ECO:0000256" key="1">
    <source>
        <dbReference type="SAM" id="MobiDB-lite"/>
    </source>
</evidence>
<sequence length="631" mass="69477">MAVMEQPQDIESGLRQPSAAISDENRKSVDARTELADDDVIRRRDATRGQPFIDNLRQRIPQPIQSRSNAIVNWLRGPEPPHVWKIRPFLPRLQQLPLRLVDRFLPRQWQRVFALFIFYVCWIATFAAVLHESSIVEDVDGYGPPVLADCGSTFWSENNGCGLDGISCQPFANSSFAFRCPASCASEEVLNPRYVGAQEVIYETLVVGGPTENAGAGDASGFVYRGDSFICPAAIHAGIISNAGGGCGVVSLIGQHNNYPSVTRNGISSIGFDSSFPSSFTFAHGSVPCRDLRWQLLAVSVVYTSLLCLFTRSPSVFFYSIVIGCYLQAALATDTPEYADVYTLVSTAMGKLLPLLFVMQVMYQLYIRQTLFGLAAPVERTVLWLGPCWVATVADYTFELIPLQRLTSHDINQQPGAIASLVVIVVVIIFIFLGQAWAFRREGRLLRYLGLYVCLGIIIGLLAAIPNEDLRIHHYILGLLLIPGTSIQTRPSLVYQGILVGLFINGIAKWGFDSILQTAAELQGDAILGTSLPVITAINATASNIAFSWPGLPDGYNGTSVLVNDVERHRFGQDVTSFIWQRLQEDQSFPEYMRFAFYTLSAVSGTEMGDYTKAGTWFANGTWEQMKAGAS</sequence>
<dbReference type="Proteomes" id="UP000283895">
    <property type="component" value="Unassembled WGS sequence"/>
</dbReference>
<dbReference type="PANTHER" id="PTHR31331">
    <property type="entry name" value="LCCL DOMAIN PROTEIN (AFU_ORTHOLOGUE AFUA_5G08630)"/>
    <property type="match status" value="1"/>
</dbReference>
<dbReference type="InterPro" id="IPR036609">
    <property type="entry name" value="LCCL_sf"/>
</dbReference>
<organism evidence="4 5">
    <name type="scientific">Cytospora schulzeri</name>
    <dbReference type="NCBI Taxonomy" id="448051"/>
    <lineage>
        <taxon>Eukaryota</taxon>
        <taxon>Fungi</taxon>
        <taxon>Dikarya</taxon>
        <taxon>Ascomycota</taxon>
        <taxon>Pezizomycotina</taxon>
        <taxon>Sordariomycetes</taxon>
        <taxon>Sordariomycetidae</taxon>
        <taxon>Diaporthales</taxon>
        <taxon>Cytosporaceae</taxon>
        <taxon>Cytospora</taxon>
    </lineage>
</organism>
<dbReference type="InterPro" id="IPR051957">
    <property type="entry name" value="CRISP-LCCL_domain"/>
</dbReference>
<evidence type="ECO:0000313" key="5">
    <source>
        <dbReference type="Proteomes" id="UP000283895"/>
    </source>
</evidence>
<dbReference type="InterPro" id="IPR004043">
    <property type="entry name" value="LCCL"/>
</dbReference>
<accession>A0A423W519</accession>
<name>A0A423W519_9PEZI</name>
<dbReference type="Gene3D" id="2.170.130.20">
    <property type="entry name" value="LCCL-like domain"/>
    <property type="match status" value="1"/>
</dbReference>
<feature type="region of interest" description="Disordered" evidence="1">
    <location>
        <begin position="1"/>
        <end position="31"/>
    </location>
</feature>
<feature type="transmembrane region" description="Helical" evidence="2">
    <location>
        <begin position="445"/>
        <end position="465"/>
    </location>
</feature>
<feature type="transmembrane region" description="Helical" evidence="2">
    <location>
        <begin position="414"/>
        <end position="433"/>
    </location>
</feature>
<feature type="transmembrane region" description="Helical" evidence="2">
    <location>
        <begin position="316"/>
        <end position="333"/>
    </location>
</feature>
<proteinExistence type="predicted"/>
<dbReference type="Pfam" id="PF03815">
    <property type="entry name" value="LCCL"/>
    <property type="match status" value="1"/>
</dbReference>
<dbReference type="AlphaFoldDB" id="A0A423W519"/>
<dbReference type="PROSITE" id="PS50820">
    <property type="entry name" value="LCCL"/>
    <property type="match status" value="1"/>
</dbReference>
<dbReference type="SMART" id="SM00603">
    <property type="entry name" value="LCCL"/>
    <property type="match status" value="1"/>
</dbReference>
<dbReference type="OrthoDB" id="441660at2759"/>
<keyword evidence="5" id="KW-1185">Reference proteome</keyword>
<keyword evidence="2" id="KW-0812">Transmembrane</keyword>
<dbReference type="EMBL" id="LKEA01000026">
    <property type="protein sequence ID" value="ROV98398.1"/>
    <property type="molecule type" value="Genomic_DNA"/>
</dbReference>
<feature type="domain" description="LCCL" evidence="3">
    <location>
        <begin position="217"/>
        <end position="270"/>
    </location>
</feature>